<dbReference type="Gene3D" id="1.10.238.10">
    <property type="entry name" value="EF-hand"/>
    <property type="match status" value="4"/>
</dbReference>
<dbReference type="PANTHER" id="PTHR20875:SF0">
    <property type="entry name" value="GH12158P"/>
    <property type="match status" value="1"/>
</dbReference>
<dbReference type="SUPFAM" id="SSF47473">
    <property type="entry name" value="EF-hand"/>
    <property type="match status" value="4"/>
</dbReference>
<comment type="caution">
    <text evidence="1">The sequence shown here is derived from an EMBL/GenBank/DDBJ whole genome shotgun (WGS) entry which is preliminary data.</text>
</comment>
<evidence type="ECO:0000313" key="1">
    <source>
        <dbReference type="EMBL" id="TNN07355.1"/>
    </source>
</evidence>
<evidence type="ECO:0000313" key="2">
    <source>
        <dbReference type="Proteomes" id="UP000311919"/>
    </source>
</evidence>
<sequence>MPVESVQTVENYIRGIARNRKCRFEENFLDYDNLRSGYVTANQFLRILRNLLGVPLEDSHKKLIFDKYGVDENQYINWRKFVRIIEGKYDENDFSVPPELKVLGTIESSNIDPKFQHHLTDNIKCRVIRSLLSRINQFITYHGYIIRQCYKQYDIHNTGEVTESQFFRGFPGPKDVSDDEIMSLVQHYKSLTNPGFVNYIAFERDLEMINFEEKVLKDKISNVKNKDVDHVLPKENLLNPSQQTIVERIKLTIRNRGVRVMDFFTDYDKLRHNEVTEHQFTCALLLAVGKEAGIRREEVQILANYYRSTTNPQMINYREFCKEIDSPFQTLYLEKDPLKQIIMPQRGALSKQLCVLSQEDEDRVSKLIEEIKNQVREKRILTFPYFRDYDIGSCFSRSITDTQFERVLHFLGLNLSKEDCRRLCKKFTNSINGCIDYEAFCQRVDEWLTAAAAVNFQADNTDVIHEVSNNNQLECIPEIGNTRCGKNAGRRNWYSTVVPVIKSAGDQWPVDVLIDRIRHLILVNRIPLKPWFHDFDQLRSGYVTRSQFERCLAAAGLTRLGVHDLTPTQANMLADNYMSSTNPHMVNWIKFVYDIDTVFTLPGLEKQPLTRVLPQELFIQPKRGTANWLTATEEMRQNYENAYDCLKTKNFVAFDSLHRGVVTVNNFRQLISMCGFCLSPEEIDAIISRYTNDDGFNYLDFLTHLCSSKSEENEYMYPKRLETLQRTNVSSKEIMETESVVKDAEGIMDMLKAEVYQRSLRLSDWFRDHDKLNHGCLPRITFRRCLGVLNLKINETMLNVLEDRYKGSLPDTIDWRAFTNDVETIFQTPNLEKDPLVEPNAYKPVSSVAKNHLTASIAKSVDEAITKIAAKVRQRRILLPAMFSDFDETHRLTVNQNQFRRVLTTLGLGELLTEKEWTAIFCKYCHRIGLTNNVNYQAFTDDVYTTAGMDPSIP</sequence>
<dbReference type="InterPro" id="IPR052603">
    <property type="entry name" value="EFCB6"/>
</dbReference>
<dbReference type="OrthoDB" id="272072at2759"/>
<dbReference type="AlphaFoldDB" id="A0A4Z2CSZ5"/>
<dbReference type="PANTHER" id="PTHR20875">
    <property type="entry name" value="EF-HAND CALCIUM-BINDING DOMAIN-CONTAINING PROTEIN 6-RELATED"/>
    <property type="match status" value="1"/>
</dbReference>
<dbReference type="Proteomes" id="UP000311919">
    <property type="component" value="Unassembled WGS sequence"/>
</dbReference>
<proteinExistence type="predicted"/>
<organism evidence="1 2">
    <name type="scientific">Schistosoma japonicum</name>
    <name type="common">Blood fluke</name>
    <dbReference type="NCBI Taxonomy" id="6182"/>
    <lineage>
        <taxon>Eukaryota</taxon>
        <taxon>Metazoa</taxon>
        <taxon>Spiralia</taxon>
        <taxon>Lophotrochozoa</taxon>
        <taxon>Platyhelminthes</taxon>
        <taxon>Trematoda</taxon>
        <taxon>Digenea</taxon>
        <taxon>Strigeidida</taxon>
        <taxon>Schistosomatoidea</taxon>
        <taxon>Schistosomatidae</taxon>
        <taxon>Schistosoma</taxon>
    </lineage>
</organism>
<accession>A0A4Z2CSZ5</accession>
<keyword evidence="2" id="KW-1185">Reference proteome</keyword>
<reference evidence="1 2" key="1">
    <citation type="submission" date="2019-03" db="EMBL/GenBank/DDBJ databases">
        <title>An improved genome assembly of the fluke Schistosoma japonicum.</title>
        <authorList>
            <person name="Hu W."/>
            <person name="Luo F."/>
            <person name="Yin M."/>
            <person name="Mo X."/>
            <person name="Sun C."/>
            <person name="Wu Q."/>
            <person name="Zhu B."/>
            <person name="Xiang M."/>
            <person name="Wang J."/>
            <person name="Wang Y."/>
            <person name="Zhang T."/>
            <person name="Xu B."/>
            <person name="Zheng H."/>
            <person name="Feng Z."/>
        </authorList>
    </citation>
    <scope>NUCLEOTIDE SEQUENCE [LARGE SCALE GENOMIC DNA]</scope>
    <source>
        <strain evidence="1">HuSjv2</strain>
        <tissue evidence="1">Worms</tissue>
    </source>
</reference>
<name>A0A4Z2CSZ5_SCHJA</name>
<dbReference type="InterPro" id="IPR011992">
    <property type="entry name" value="EF-hand-dom_pair"/>
</dbReference>
<protein>
    <submittedName>
        <fullName evidence="1">EF Hand type protein</fullName>
    </submittedName>
</protein>
<gene>
    <name evidence="1" type="ORF">EWB00_007778</name>
</gene>
<dbReference type="STRING" id="6182.A0A4Z2CSZ5"/>
<dbReference type="EMBL" id="SKCS01000432">
    <property type="protein sequence ID" value="TNN07355.1"/>
    <property type="molecule type" value="Genomic_DNA"/>
</dbReference>